<dbReference type="PANTHER" id="PTHR11956">
    <property type="entry name" value="ARGINYL-TRNA SYNTHETASE"/>
    <property type="match status" value="1"/>
</dbReference>
<organism evidence="2 3">
    <name type="scientific">Pyricularia oryzae</name>
    <name type="common">Rice blast fungus</name>
    <name type="synonym">Magnaporthe oryzae</name>
    <dbReference type="NCBI Taxonomy" id="318829"/>
    <lineage>
        <taxon>Eukaryota</taxon>
        <taxon>Fungi</taxon>
        <taxon>Dikarya</taxon>
        <taxon>Ascomycota</taxon>
        <taxon>Pezizomycotina</taxon>
        <taxon>Sordariomycetes</taxon>
        <taxon>Sordariomycetidae</taxon>
        <taxon>Magnaporthales</taxon>
        <taxon>Pyriculariaceae</taxon>
        <taxon>Pyricularia</taxon>
    </lineage>
</organism>
<dbReference type="SUPFAM" id="SSF52374">
    <property type="entry name" value="Nucleotidylyl transferase"/>
    <property type="match status" value="1"/>
</dbReference>
<keyword evidence="1" id="KW-0436">Ligase</keyword>
<keyword evidence="1" id="KW-0547">Nucleotide-binding</keyword>
<dbReference type="Pfam" id="PF00750">
    <property type="entry name" value="tRNA-synt_1d"/>
    <property type="match status" value="1"/>
</dbReference>
<dbReference type="GO" id="GO:0032543">
    <property type="term" value="P:mitochondrial translation"/>
    <property type="evidence" value="ECO:0007669"/>
    <property type="project" value="TreeGrafter"/>
</dbReference>
<dbReference type="Proteomes" id="UP000294847">
    <property type="component" value="Chromosome 4"/>
</dbReference>
<dbReference type="InterPro" id="IPR014729">
    <property type="entry name" value="Rossmann-like_a/b/a_fold"/>
</dbReference>
<dbReference type="GO" id="GO:0006420">
    <property type="term" value="P:arginyl-tRNA aminoacylation"/>
    <property type="evidence" value="ECO:0007669"/>
    <property type="project" value="InterPro"/>
</dbReference>
<evidence type="ECO:0000256" key="1">
    <source>
        <dbReference type="RuleBase" id="RU363038"/>
    </source>
</evidence>
<accession>A0A4P7NF19</accession>
<dbReference type="PRINTS" id="PR01038">
    <property type="entry name" value="TRNASYNTHARG"/>
</dbReference>
<gene>
    <name evidence="2" type="ORF">PoMZ_07406</name>
</gene>
<dbReference type="AlphaFoldDB" id="A0A4P7NF19"/>
<name>A0A4P7NF19_PYROR</name>
<sequence>MSTLTSEGLGALLSTTSAGPLPTGYANSAQSLSTFDTAYIFDRLGPQSVLVEFSSPNIAKELHAGHQRSPIIGAYMSDLYEAMGWGVVKINHLGDWGQQFSLLAVGWERFGSEEKLAREALTDQLSSCYDVLQVVGAEKAEGCEVMLARAALYEGARRVLGNGTTLLGFAPIG</sequence>
<dbReference type="GO" id="GO:0004814">
    <property type="term" value="F:arginine-tRNA ligase activity"/>
    <property type="evidence" value="ECO:0007669"/>
    <property type="project" value="InterPro"/>
</dbReference>
<keyword evidence="1" id="KW-0067">ATP-binding</keyword>
<dbReference type="EMBL" id="CP034207">
    <property type="protein sequence ID" value="QBZ60465.1"/>
    <property type="molecule type" value="Genomic_DNA"/>
</dbReference>
<evidence type="ECO:0000313" key="2">
    <source>
        <dbReference type="EMBL" id="QBZ60465.1"/>
    </source>
</evidence>
<dbReference type="InterPro" id="IPR001278">
    <property type="entry name" value="Arg-tRNA-ligase"/>
</dbReference>
<comment type="similarity">
    <text evidence="1">Belongs to the class-I aminoacyl-tRNA synthetase family.</text>
</comment>
<keyword evidence="1" id="KW-0648">Protein biosynthesis</keyword>
<keyword evidence="1" id="KW-0030">Aminoacyl-tRNA synthetase</keyword>
<proteinExistence type="inferred from homology"/>
<dbReference type="GO" id="GO:0005524">
    <property type="term" value="F:ATP binding"/>
    <property type="evidence" value="ECO:0007669"/>
    <property type="project" value="UniProtKB-KW"/>
</dbReference>
<protein>
    <submittedName>
        <fullName evidence="2">Uncharacterized protein</fullName>
    </submittedName>
</protein>
<reference evidence="2 3" key="1">
    <citation type="journal article" date="2019" name="Mol. Biol. Evol.">
        <title>Blast fungal genomes show frequent chromosomal changes, gene gains and losses, and effector gene turnover.</title>
        <authorList>
            <person name="Gomez Luciano L.B."/>
            <person name="Jason Tsai I."/>
            <person name="Chuma I."/>
            <person name="Tosa Y."/>
            <person name="Chen Y.H."/>
            <person name="Li J.Y."/>
            <person name="Li M.Y."/>
            <person name="Jade Lu M.Y."/>
            <person name="Nakayashiki H."/>
            <person name="Li W.H."/>
        </authorList>
    </citation>
    <scope>NUCLEOTIDE SEQUENCE [LARGE SCALE GENOMIC DNA]</scope>
    <source>
        <strain evidence="2">MZ5-1-6</strain>
    </source>
</reference>
<dbReference type="InterPro" id="IPR035684">
    <property type="entry name" value="ArgRS_core"/>
</dbReference>
<dbReference type="PANTHER" id="PTHR11956:SF11">
    <property type="entry name" value="ARGININE--TRNA LIGASE, MITOCHONDRIAL-RELATED"/>
    <property type="match status" value="1"/>
</dbReference>
<dbReference type="GO" id="GO:0005739">
    <property type="term" value="C:mitochondrion"/>
    <property type="evidence" value="ECO:0007669"/>
    <property type="project" value="TreeGrafter"/>
</dbReference>
<dbReference type="Gene3D" id="3.40.50.620">
    <property type="entry name" value="HUPs"/>
    <property type="match status" value="1"/>
</dbReference>
<evidence type="ECO:0000313" key="3">
    <source>
        <dbReference type="Proteomes" id="UP000294847"/>
    </source>
</evidence>